<dbReference type="RefSeq" id="WP_126007506.1">
    <property type="nucleotide sequence ID" value="NZ_CP032509.1"/>
</dbReference>
<evidence type="ECO:0008006" key="10">
    <source>
        <dbReference type="Google" id="ProtNLM"/>
    </source>
</evidence>
<organism evidence="8 9">
    <name type="scientific">Georhizobium profundi</name>
    <dbReference type="NCBI Taxonomy" id="2341112"/>
    <lineage>
        <taxon>Bacteria</taxon>
        <taxon>Pseudomonadati</taxon>
        <taxon>Pseudomonadota</taxon>
        <taxon>Alphaproteobacteria</taxon>
        <taxon>Hyphomicrobiales</taxon>
        <taxon>Rhizobiaceae</taxon>
        <taxon>Georhizobium</taxon>
    </lineage>
</organism>
<keyword evidence="2 7" id="KW-0812">Transmembrane</keyword>
<dbReference type="InterPro" id="IPR019133">
    <property type="entry name" value="MIC60"/>
</dbReference>
<feature type="region of interest" description="Disordered" evidence="6">
    <location>
        <begin position="1"/>
        <end position="105"/>
    </location>
</feature>
<protein>
    <recommendedName>
        <fullName evidence="10">Phage tail protein</fullName>
    </recommendedName>
</protein>
<feature type="compositionally biased region" description="Basic and acidic residues" evidence="6">
    <location>
        <begin position="37"/>
        <end position="49"/>
    </location>
</feature>
<accession>A0A3S9B0C1</accession>
<dbReference type="Pfam" id="PF09731">
    <property type="entry name" value="Mitofilin"/>
    <property type="match status" value="1"/>
</dbReference>
<sequence>MAKPVQRRRSAKSADQVAGADTSPIVAQATAPTEALRAAEHVKAVDLKRSQSGTTARSAIPASAGTSSAPAASAKPAPSTSQASATTRSSASTAPAAAAQRKSGGGTMGHGIAAVVGGLVVLAGLGAYQMLSPRDGADTGQAETVASLEAQVAELRDGVAALTEAAGTGEPVDDTALRDELTALGERIAAIETAATENTSNDAAEANAAALDELRTALASEQEAREGLASEVASRLEAIEAEVADTSAEERAALAFAAASLKSAIDRGGAFSAELDAFADIAPDNQAAESLRPFAESGLPTRTALAEQFPDVAREMLLAINVGSQDAGVLDRLMSSALSVVTVRPTGNVEGGTPVARIARMEARISEGDLAAALTEWEALPEPAKAVSQDYAEQLRGRAEADQITDAALTSASEAISAETN</sequence>
<name>A0A3S9B0C1_9HYPH</name>
<proteinExistence type="predicted"/>
<reference evidence="8 9" key="1">
    <citation type="submission" date="2018-09" db="EMBL/GenBank/DDBJ databases">
        <title>Marinorhizobium profundi gen. nov., sp. nov., isolated from a deep-sea sediment sample from the New Britain Trench and proposal of Marinorhizobiaceae fam. nov. in the order Rhizobiales of the class Alphaproteobacteria.</title>
        <authorList>
            <person name="Cao J."/>
        </authorList>
    </citation>
    <scope>NUCLEOTIDE SEQUENCE [LARGE SCALE GENOMIC DNA]</scope>
    <source>
        <strain evidence="8 9">WS11</strain>
    </source>
</reference>
<dbReference type="AlphaFoldDB" id="A0A3S9B0C1"/>
<evidence type="ECO:0000256" key="7">
    <source>
        <dbReference type="SAM" id="Phobius"/>
    </source>
</evidence>
<dbReference type="Proteomes" id="UP000268192">
    <property type="component" value="Chromosome"/>
</dbReference>
<evidence type="ECO:0000313" key="8">
    <source>
        <dbReference type="EMBL" id="AZN70375.1"/>
    </source>
</evidence>
<evidence type="ECO:0000256" key="6">
    <source>
        <dbReference type="SAM" id="MobiDB-lite"/>
    </source>
</evidence>
<dbReference type="OrthoDB" id="8480612at2"/>
<evidence type="ECO:0000256" key="4">
    <source>
        <dbReference type="ARBA" id="ARBA00023136"/>
    </source>
</evidence>
<keyword evidence="3 7" id="KW-1133">Transmembrane helix</keyword>
<feature type="transmembrane region" description="Helical" evidence="7">
    <location>
        <begin position="111"/>
        <end position="131"/>
    </location>
</feature>
<gene>
    <name evidence="8" type="ORF">D5400_02960</name>
</gene>
<feature type="compositionally biased region" description="Low complexity" evidence="6">
    <location>
        <begin position="58"/>
        <end position="99"/>
    </location>
</feature>
<evidence type="ECO:0000256" key="2">
    <source>
        <dbReference type="ARBA" id="ARBA00022692"/>
    </source>
</evidence>
<dbReference type="EMBL" id="CP032509">
    <property type="protein sequence ID" value="AZN70375.1"/>
    <property type="molecule type" value="Genomic_DNA"/>
</dbReference>
<keyword evidence="4 7" id="KW-0472">Membrane</keyword>
<feature type="coiled-coil region" evidence="5">
    <location>
        <begin position="211"/>
        <end position="249"/>
    </location>
</feature>
<evidence type="ECO:0000313" key="9">
    <source>
        <dbReference type="Proteomes" id="UP000268192"/>
    </source>
</evidence>
<evidence type="ECO:0000256" key="5">
    <source>
        <dbReference type="SAM" id="Coils"/>
    </source>
</evidence>
<dbReference type="KEGG" id="abaw:D5400_02960"/>
<dbReference type="GO" id="GO:0016020">
    <property type="term" value="C:membrane"/>
    <property type="evidence" value="ECO:0007669"/>
    <property type="project" value="UniProtKB-SubCell"/>
</dbReference>
<keyword evidence="5" id="KW-0175">Coiled coil</keyword>
<feature type="compositionally biased region" description="Basic residues" evidence="6">
    <location>
        <begin position="1"/>
        <end position="11"/>
    </location>
</feature>
<evidence type="ECO:0000256" key="3">
    <source>
        <dbReference type="ARBA" id="ARBA00022989"/>
    </source>
</evidence>
<comment type="subcellular location">
    <subcellularLocation>
        <location evidence="1">Membrane</location>
    </subcellularLocation>
</comment>
<evidence type="ECO:0000256" key="1">
    <source>
        <dbReference type="ARBA" id="ARBA00004370"/>
    </source>
</evidence>
<keyword evidence="9" id="KW-1185">Reference proteome</keyword>